<evidence type="ECO:0000256" key="9">
    <source>
        <dbReference type="ARBA" id="ARBA00022692"/>
    </source>
</evidence>
<evidence type="ECO:0000256" key="15">
    <source>
        <dbReference type="ARBA" id="ARBA00048586"/>
    </source>
</evidence>
<comment type="subcellular location">
    <subcellularLocation>
        <location evidence="1">Membrane</location>
        <topology evidence="1">Multi-pass membrane protein</topology>
    </subcellularLocation>
</comment>
<dbReference type="Proteomes" id="UP000032679">
    <property type="component" value="Unassembled WGS sequence"/>
</dbReference>
<dbReference type="EC" id="2.7.8.5" evidence="5 16"/>
<evidence type="ECO:0000256" key="16">
    <source>
        <dbReference type="NCBIfam" id="TIGR00560"/>
    </source>
</evidence>
<proteinExistence type="inferred from homology"/>
<evidence type="ECO:0000256" key="14">
    <source>
        <dbReference type="ARBA" id="ARBA00023264"/>
    </source>
</evidence>
<dbReference type="PIRSF" id="PIRSF000847">
    <property type="entry name" value="Phos_ph_gly_syn"/>
    <property type="match status" value="1"/>
</dbReference>
<protein>
    <recommendedName>
        <fullName evidence="6 16">CDP-diacylglycerol--glycerol-3-phosphate 3-phosphatidyltransferase</fullName>
        <ecNumber evidence="5 16">2.7.8.5</ecNumber>
    </recommendedName>
</protein>
<dbReference type="Pfam" id="PF01066">
    <property type="entry name" value="CDP-OH_P_transf"/>
    <property type="match status" value="1"/>
</dbReference>
<name>A0A0D6MJ94_9PROT</name>
<dbReference type="RefSeq" id="WP_048847147.1">
    <property type="nucleotide sequence ID" value="NZ_BALE01000009.1"/>
</dbReference>
<keyword evidence="11" id="KW-0443">Lipid metabolism</keyword>
<keyword evidence="13" id="KW-0594">Phospholipid biosynthesis</keyword>
<gene>
    <name evidence="19" type="ORF">Tasa_009_128</name>
</gene>
<dbReference type="AlphaFoldDB" id="A0A0D6MJ94"/>
<evidence type="ECO:0000313" key="20">
    <source>
        <dbReference type="Proteomes" id="UP000032679"/>
    </source>
</evidence>
<dbReference type="GO" id="GO:0016020">
    <property type="term" value="C:membrane"/>
    <property type="evidence" value="ECO:0007669"/>
    <property type="project" value="UniProtKB-SubCell"/>
</dbReference>
<evidence type="ECO:0000256" key="11">
    <source>
        <dbReference type="ARBA" id="ARBA00023098"/>
    </source>
</evidence>
<evidence type="ECO:0000256" key="6">
    <source>
        <dbReference type="ARBA" id="ARBA00014944"/>
    </source>
</evidence>
<dbReference type="PANTHER" id="PTHR14269">
    <property type="entry name" value="CDP-DIACYLGLYCEROL--GLYCEROL-3-PHOSPHATE 3-PHOSPHATIDYLTRANSFERASE-RELATED"/>
    <property type="match status" value="1"/>
</dbReference>
<evidence type="ECO:0000256" key="10">
    <source>
        <dbReference type="ARBA" id="ARBA00022989"/>
    </source>
</evidence>
<dbReference type="STRING" id="1231623.Tasa_009_128"/>
<dbReference type="Gene3D" id="1.20.120.1760">
    <property type="match status" value="1"/>
</dbReference>
<keyword evidence="12 18" id="KW-0472">Membrane</keyword>
<comment type="caution">
    <text evidence="19">The sequence shown here is derived from an EMBL/GenBank/DDBJ whole genome shotgun (WGS) entry which is preliminary data.</text>
</comment>
<keyword evidence="14" id="KW-1208">Phospholipid metabolism</keyword>
<keyword evidence="8 17" id="KW-0808">Transferase</keyword>
<dbReference type="GO" id="GO:0008444">
    <property type="term" value="F:CDP-diacylglycerol-glycerol-3-phosphate 3-phosphatidyltransferase activity"/>
    <property type="evidence" value="ECO:0007669"/>
    <property type="project" value="UniProtKB-UniRule"/>
</dbReference>
<comment type="catalytic activity">
    <reaction evidence="15">
        <text>a CDP-1,2-diacyl-sn-glycerol + sn-glycerol 3-phosphate = a 1,2-diacyl-sn-glycero-3-phospho-(1'-sn-glycero-3'-phosphate) + CMP + H(+)</text>
        <dbReference type="Rhea" id="RHEA:12593"/>
        <dbReference type="ChEBI" id="CHEBI:15378"/>
        <dbReference type="ChEBI" id="CHEBI:57597"/>
        <dbReference type="ChEBI" id="CHEBI:58332"/>
        <dbReference type="ChEBI" id="CHEBI:60110"/>
        <dbReference type="ChEBI" id="CHEBI:60377"/>
        <dbReference type="EC" id="2.7.8.5"/>
    </reaction>
</comment>
<evidence type="ECO:0000256" key="12">
    <source>
        <dbReference type="ARBA" id="ARBA00023136"/>
    </source>
</evidence>
<accession>A0A0D6MJ94</accession>
<dbReference type="NCBIfam" id="TIGR00560">
    <property type="entry name" value="pgsA"/>
    <property type="match status" value="1"/>
</dbReference>
<evidence type="ECO:0000256" key="13">
    <source>
        <dbReference type="ARBA" id="ARBA00023209"/>
    </source>
</evidence>
<reference evidence="19 20" key="1">
    <citation type="submission" date="2012-10" db="EMBL/GenBank/DDBJ databases">
        <title>Genome sequencing of Tanticharoenia sakaeratensis NBRC 103193.</title>
        <authorList>
            <person name="Azuma Y."/>
            <person name="Hadano H."/>
            <person name="Hirakawa H."/>
            <person name="Matsushita K."/>
        </authorList>
    </citation>
    <scope>NUCLEOTIDE SEQUENCE [LARGE SCALE GENOMIC DNA]</scope>
    <source>
        <strain evidence="19 20">NBRC 103193</strain>
    </source>
</reference>
<comment type="pathway">
    <text evidence="2">Phospholipid metabolism; phosphatidylglycerol biosynthesis; phosphatidylglycerol from CDP-diacylglycerol: step 1/2.</text>
</comment>
<dbReference type="EMBL" id="BALE01000009">
    <property type="protein sequence ID" value="GAN53333.1"/>
    <property type="molecule type" value="Genomic_DNA"/>
</dbReference>
<feature type="transmembrane region" description="Helical" evidence="18">
    <location>
        <begin position="156"/>
        <end position="177"/>
    </location>
</feature>
<evidence type="ECO:0000256" key="3">
    <source>
        <dbReference type="ARBA" id="ARBA00005189"/>
    </source>
</evidence>
<keyword evidence="20" id="KW-1185">Reference proteome</keyword>
<keyword evidence="10 18" id="KW-1133">Transmembrane helix</keyword>
<evidence type="ECO:0000256" key="18">
    <source>
        <dbReference type="SAM" id="Phobius"/>
    </source>
</evidence>
<dbReference type="OrthoDB" id="9796672at2"/>
<evidence type="ECO:0000256" key="17">
    <source>
        <dbReference type="RuleBase" id="RU003750"/>
    </source>
</evidence>
<feature type="transmembrane region" description="Helical" evidence="18">
    <location>
        <begin position="92"/>
        <end position="109"/>
    </location>
</feature>
<dbReference type="PANTHER" id="PTHR14269:SF62">
    <property type="entry name" value="CDP-DIACYLGLYCEROL--GLYCEROL-3-PHOSPHATE 3-PHOSPHATIDYLTRANSFERASE 1, CHLOROPLASTIC"/>
    <property type="match status" value="1"/>
</dbReference>
<evidence type="ECO:0000256" key="5">
    <source>
        <dbReference type="ARBA" id="ARBA00013170"/>
    </source>
</evidence>
<evidence type="ECO:0000256" key="1">
    <source>
        <dbReference type="ARBA" id="ARBA00004141"/>
    </source>
</evidence>
<dbReference type="PROSITE" id="PS00379">
    <property type="entry name" value="CDP_ALCOHOL_P_TRANSF"/>
    <property type="match status" value="1"/>
</dbReference>
<dbReference type="InterPro" id="IPR050324">
    <property type="entry name" value="CDP-alcohol_PTase-I"/>
</dbReference>
<comment type="pathway">
    <text evidence="3">Lipid metabolism.</text>
</comment>
<dbReference type="InterPro" id="IPR048254">
    <property type="entry name" value="CDP_ALCOHOL_P_TRANSF_CS"/>
</dbReference>
<keyword evidence="7" id="KW-0444">Lipid biosynthesis</keyword>
<evidence type="ECO:0000256" key="4">
    <source>
        <dbReference type="ARBA" id="ARBA00010441"/>
    </source>
</evidence>
<evidence type="ECO:0000313" key="19">
    <source>
        <dbReference type="EMBL" id="GAN53333.1"/>
    </source>
</evidence>
<dbReference type="InterPro" id="IPR000462">
    <property type="entry name" value="CDP-OH_P_trans"/>
</dbReference>
<dbReference type="InterPro" id="IPR043130">
    <property type="entry name" value="CDP-OH_PTrfase_TM_dom"/>
</dbReference>
<keyword evidence="9 18" id="KW-0812">Transmembrane</keyword>
<dbReference type="GO" id="GO:0046474">
    <property type="term" value="P:glycerophospholipid biosynthetic process"/>
    <property type="evidence" value="ECO:0007669"/>
    <property type="project" value="TreeGrafter"/>
</dbReference>
<evidence type="ECO:0000256" key="2">
    <source>
        <dbReference type="ARBA" id="ARBA00005042"/>
    </source>
</evidence>
<organism evidence="19 20">
    <name type="scientific">Tanticharoenia sakaeratensis NBRC 103193</name>
    <dbReference type="NCBI Taxonomy" id="1231623"/>
    <lineage>
        <taxon>Bacteria</taxon>
        <taxon>Pseudomonadati</taxon>
        <taxon>Pseudomonadota</taxon>
        <taxon>Alphaproteobacteria</taxon>
        <taxon>Acetobacterales</taxon>
        <taxon>Acetobacteraceae</taxon>
        <taxon>Tanticharoenia</taxon>
    </lineage>
</organism>
<sequence length="204" mass="21805">MLTDLPNVLTLMRIGSIPLLVGLVAVGHAETDALACVIYTAACITDYLDGMLARRWHQYSDLGRMMDPIADKLLVGALLLTLAGYGRLHWGALFAAIVILLREILVSGLREYMASQHATLPSSRLAKWKTGIQMVAIGMLLAGDRTAALIRLPMLPIAGLGVLLLWISAIPTVLTGWDYLVKGVTRMTASHAAPATPGTPKAAP</sequence>
<evidence type="ECO:0000256" key="7">
    <source>
        <dbReference type="ARBA" id="ARBA00022516"/>
    </source>
</evidence>
<dbReference type="InterPro" id="IPR004570">
    <property type="entry name" value="Phosphatidylglycerol_P_synth"/>
</dbReference>
<comment type="similarity">
    <text evidence="4 17">Belongs to the CDP-alcohol phosphatidyltransferase class-I family.</text>
</comment>
<evidence type="ECO:0000256" key="8">
    <source>
        <dbReference type="ARBA" id="ARBA00022679"/>
    </source>
</evidence>